<dbReference type="PROSITE" id="PS00198">
    <property type="entry name" value="4FE4S_FER_1"/>
    <property type="match status" value="1"/>
</dbReference>
<keyword evidence="2" id="KW-0479">Metal-binding</keyword>
<dbReference type="OrthoDB" id="9800445at2"/>
<dbReference type="Gene3D" id="3.30.70.20">
    <property type="match status" value="2"/>
</dbReference>
<dbReference type="GO" id="GO:0051539">
    <property type="term" value="F:4 iron, 4 sulfur cluster binding"/>
    <property type="evidence" value="ECO:0007669"/>
    <property type="project" value="UniProtKB-KW"/>
</dbReference>
<keyword evidence="4" id="KW-0411">Iron-sulfur</keyword>
<evidence type="ECO:0000259" key="5">
    <source>
        <dbReference type="PROSITE" id="PS51379"/>
    </source>
</evidence>
<dbReference type="STRING" id="1244531.CIG2463D_1293"/>
<dbReference type="PANTHER" id="PTHR43687">
    <property type="entry name" value="ADENYLYLSULFATE REDUCTASE, BETA SUBUNIT"/>
    <property type="match status" value="1"/>
</dbReference>
<dbReference type="PROSITE" id="PS51379">
    <property type="entry name" value="4FE4S_FER_2"/>
    <property type="match status" value="2"/>
</dbReference>
<keyword evidence="1" id="KW-0004">4Fe-4S</keyword>
<dbReference type="PANTHER" id="PTHR43687:SF2">
    <property type="entry name" value="FERREDOXIN 3"/>
    <property type="match status" value="1"/>
</dbReference>
<dbReference type="Proteomes" id="UP000028486">
    <property type="component" value="Chromosome"/>
</dbReference>
<dbReference type="GO" id="GO:0046872">
    <property type="term" value="F:metal ion binding"/>
    <property type="evidence" value="ECO:0007669"/>
    <property type="project" value="UniProtKB-KW"/>
</dbReference>
<gene>
    <name evidence="6" type="primary">napF</name>
    <name evidence="6" type="ORF">CIG1485E_1202</name>
</gene>
<dbReference type="KEGG" id="caj:CIG1485E_1202"/>
<dbReference type="InterPro" id="IPR050572">
    <property type="entry name" value="Fe-S_Ferredoxin"/>
</dbReference>
<dbReference type="HOGENOM" id="CLU_077329_2_0_7"/>
<protein>
    <submittedName>
        <fullName evidence="6">Ferredoxin-type protein</fullName>
    </submittedName>
</protein>
<reference evidence="7" key="1">
    <citation type="journal article" date="2014" name="Genome Announc.">
        <title>Complete Genome Sequence of Campylobacter iguaniorum Strain 1485ET, Isolated from a Bearded Dragon (Pogona vitticeps).</title>
        <authorList>
            <person name="Gilbert M.J."/>
            <person name="Miller W.G."/>
            <person name="Yee E."/>
            <person name="Kik M."/>
            <person name="Wagenaar J.A."/>
            <person name="Duim B."/>
        </authorList>
    </citation>
    <scope>NUCLEOTIDE SEQUENCE [LARGE SCALE GENOMIC DNA]</scope>
    <source>
        <strain evidence="7">1485E</strain>
    </source>
</reference>
<feature type="domain" description="4Fe-4S ferredoxin-type" evidence="5">
    <location>
        <begin position="126"/>
        <end position="154"/>
    </location>
</feature>
<evidence type="ECO:0000256" key="1">
    <source>
        <dbReference type="ARBA" id="ARBA00022485"/>
    </source>
</evidence>
<evidence type="ECO:0000313" key="6">
    <source>
        <dbReference type="EMBL" id="AII15036.1"/>
    </source>
</evidence>
<evidence type="ECO:0000256" key="4">
    <source>
        <dbReference type="ARBA" id="ARBA00023014"/>
    </source>
</evidence>
<keyword evidence="3" id="KW-0408">Iron</keyword>
<dbReference type="EMBL" id="CP009043">
    <property type="protein sequence ID" value="AII15036.1"/>
    <property type="molecule type" value="Genomic_DNA"/>
</dbReference>
<dbReference type="eggNOG" id="COG0437">
    <property type="taxonomic scope" value="Bacteria"/>
</dbReference>
<dbReference type="RefSeq" id="WP_038454624.1">
    <property type="nucleotide sequence ID" value="NZ_CP009043.1"/>
</dbReference>
<name>A0A076FAP5_9BACT</name>
<accession>A0A076FAP5</accession>
<dbReference type="InterPro" id="IPR017900">
    <property type="entry name" value="4Fe4S_Fe_S_CS"/>
</dbReference>
<dbReference type="InterPro" id="IPR017896">
    <property type="entry name" value="4Fe4S_Fe-S-bd"/>
</dbReference>
<proteinExistence type="predicted"/>
<feature type="domain" description="4Fe-4S ferredoxin-type" evidence="5">
    <location>
        <begin position="55"/>
        <end position="86"/>
    </location>
</feature>
<dbReference type="SUPFAM" id="SSF54862">
    <property type="entry name" value="4Fe-4S ferredoxins"/>
    <property type="match status" value="1"/>
</dbReference>
<evidence type="ECO:0000256" key="3">
    <source>
        <dbReference type="ARBA" id="ARBA00023004"/>
    </source>
</evidence>
<evidence type="ECO:0000313" key="7">
    <source>
        <dbReference type="Proteomes" id="UP000028486"/>
    </source>
</evidence>
<keyword evidence="7" id="KW-1185">Reference proteome</keyword>
<organism evidence="6 7">
    <name type="scientific">Campylobacter iguaniorum</name>
    <dbReference type="NCBI Taxonomy" id="1244531"/>
    <lineage>
        <taxon>Bacteria</taxon>
        <taxon>Pseudomonadati</taxon>
        <taxon>Campylobacterota</taxon>
        <taxon>Epsilonproteobacteria</taxon>
        <taxon>Campylobacterales</taxon>
        <taxon>Campylobacteraceae</taxon>
        <taxon>Campylobacter</taxon>
    </lineage>
</organism>
<evidence type="ECO:0000256" key="2">
    <source>
        <dbReference type="ARBA" id="ARBA00022723"/>
    </source>
</evidence>
<dbReference type="AlphaFoldDB" id="A0A076FAP5"/>
<sequence>MPDLSKRALFGKILGANEKPQDIMPPYFGGKFDCLECDLLCIKACHRDVLIYEEGRVKFDTSKLGCDFCKECANVCPNGVLSLENPAIINAKTFINVNSCLAWNDVICYNCYDVCKFKAIEYFGVFRPVINQKCVNCGECLSSCFKSAILMSVKKD</sequence>